<name>A0A846N3M3_9PROT</name>
<protein>
    <recommendedName>
        <fullName evidence="1">Phosphonoacetaldehyde hydrolase</fullName>
        <shortName evidence="1">Phosphonatase</shortName>
        <ecNumber evidence="1">3.11.1.1</ecNumber>
    </recommendedName>
    <alternativeName>
        <fullName evidence="1">Phosphonoacetaldehyde phosphonohydrolase</fullName>
    </alternativeName>
</protein>
<dbReference type="Gene3D" id="1.10.150.240">
    <property type="entry name" value="Putative phosphatase, domain 2"/>
    <property type="match status" value="1"/>
</dbReference>
<dbReference type="EMBL" id="JAASRM010000001">
    <property type="protein sequence ID" value="NIK89812.1"/>
    <property type="molecule type" value="Genomic_DNA"/>
</dbReference>
<dbReference type="RefSeq" id="WP_167083868.1">
    <property type="nucleotide sequence ID" value="NZ_BAAADC010000001.1"/>
</dbReference>
<feature type="binding site" evidence="1">
    <location>
        <position position="11"/>
    </location>
    <ligand>
        <name>Mg(2+)</name>
        <dbReference type="ChEBI" id="CHEBI:18420"/>
    </ligand>
</feature>
<dbReference type="InterPro" id="IPR023198">
    <property type="entry name" value="PGP-like_dom2"/>
</dbReference>
<comment type="subunit">
    <text evidence="1">Homodimer.</text>
</comment>
<comment type="similarity">
    <text evidence="1">Belongs to the HAD-like hydrolase superfamily. PhnX family.</text>
</comment>
<keyword evidence="1" id="KW-0460">Magnesium</keyword>
<gene>
    <name evidence="1" type="primary">phnX</name>
    <name evidence="2" type="ORF">FHS83_003130</name>
</gene>
<dbReference type="SFLD" id="SFLDS00003">
    <property type="entry name" value="Haloacid_Dehalogenase"/>
    <property type="match status" value="1"/>
</dbReference>
<keyword evidence="1" id="KW-0479">Metal-binding</keyword>
<dbReference type="PANTHER" id="PTHR43434:SF19">
    <property type="entry name" value="PHOSPHONOACETALDEHYDE HYDROLASE"/>
    <property type="match status" value="1"/>
</dbReference>
<organism evidence="2 3">
    <name type="scientific">Rhizomicrobium palustre</name>
    <dbReference type="NCBI Taxonomy" id="189966"/>
    <lineage>
        <taxon>Bacteria</taxon>
        <taxon>Pseudomonadati</taxon>
        <taxon>Pseudomonadota</taxon>
        <taxon>Alphaproteobacteria</taxon>
        <taxon>Micropepsales</taxon>
        <taxon>Micropepsaceae</taxon>
        <taxon>Rhizomicrobium</taxon>
    </lineage>
</organism>
<keyword evidence="1 2" id="KW-0378">Hydrolase</keyword>
<dbReference type="GO" id="GO:0005829">
    <property type="term" value="C:cytosol"/>
    <property type="evidence" value="ECO:0007669"/>
    <property type="project" value="TreeGrafter"/>
</dbReference>
<reference evidence="2 3" key="1">
    <citation type="submission" date="2020-03" db="EMBL/GenBank/DDBJ databases">
        <title>Genomic Encyclopedia of Type Strains, Phase IV (KMG-IV): sequencing the most valuable type-strain genomes for metagenomic binning, comparative biology and taxonomic classification.</title>
        <authorList>
            <person name="Goeker M."/>
        </authorList>
    </citation>
    <scope>NUCLEOTIDE SEQUENCE [LARGE SCALE GENOMIC DNA]</scope>
    <source>
        <strain evidence="2 3">DSM 19867</strain>
    </source>
</reference>
<feature type="active site" description="Schiff-base intermediate with substrate" evidence="1">
    <location>
        <position position="52"/>
    </location>
</feature>
<dbReference type="GO" id="GO:0019700">
    <property type="term" value="P:organic phosphonate catabolic process"/>
    <property type="evidence" value="ECO:0007669"/>
    <property type="project" value="InterPro"/>
</dbReference>
<dbReference type="InterPro" id="IPR036412">
    <property type="entry name" value="HAD-like_sf"/>
</dbReference>
<proteinExistence type="inferred from homology"/>
<comment type="caution">
    <text evidence="2">The sequence shown here is derived from an EMBL/GenBank/DDBJ whole genome shotgun (WGS) entry which is preliminary data.</text>
</comment>
<feature type="binding site" evidence="1">
    <location>
        <position position="183"/>
    </location>
    <ligand>
        <name>Mg(2+)</name>
        <dbReference type="ChEBI" id="CHEBI:18420"/>
    </ligand>
</feature>
<comment type="function">
    <text evidence="1">Involved in phosphonate degradation.</text>
</comment>
<keyword evidence="3" id="KW-1185">Reference proteome</keyword>
<dbReference type="InterPro" id="IPR006323">
    <property type="entry name" value="Phosphonoacetald_hydro"/>
</dbReference>
<dbReference type="Pfam" id="PF00702">
    <property type="entry name" value="Hydrolase"/>
    <property type="match status" value="1"/>
</dbReference>
<dbReference type="PANTHER" id="PTHR43434">
    <property type="entry name" value="PHOSPHOGLYCOLATE PHOSPHATASE"/>
    <property type="match status" value="1"/>
</dbReference>
<evidence type="ECO:0000313" key="3">
    <source>
        <dbReference type="Proteomes" id="UP000570514"/>
    </source>
</evidence>
<comment type="catalytic activity">
    <reaction evidence="1">
        <text>phosphonoacetaldehyde + H2O = acetaldehyde + phosphate + H(+)</text>
        <dbReference type="Rhea" id="RHEA:18905"/>
        <dbReference type="ChEBI" id="CHEBI:15343"/>
        <dbReference type="ChEBI" id="CHEBI:15377"/>
        <dbReference type="ChEBI" id="CHEBI:15378"/>
        <dbReference type="ChEBI" id="CHEBI:43474"/>
        <dbReference type="ChEBI" id="CHEBI:58383"/>
        <dbReference type="EC" id="3.11.1.1"/>
    </reaction>
</comment>
<dbReference type="GO" id="GO:0050194">
    <property type="term" value="F:phosphonoacetaldehyde hydrolase activity"/>
    <property type="evidence" value="ECO:0007669"/>
    <property type="project" value="UniProtKB-UniRule"/>
</dbReference>
<dbReference type="AlphaFoldDB" id="A0A846N3M3"/>
<dbReference type="GO" id="GO:0008967">
    <property type="term" value="F:phosphoglycolate phosphatase activity"/>
    <property type="evidence" value="ECO:0007669"/>
    <property type="project" value="TreeGrafter"/>
</dbReference>
<evidence type="ECO:0000256" key="1">
    <source>
        <dbReference type="HAMAP-Rule" id="MF_01375"/>
    </source>
</evidence>
<dbReference type="GO" id="GO:0006281">
    <property type="term" value="P:DNA repair"/>
    <property type="evidence" value="ECO:0007669"/>
    <property type="project" value="TreeGrafter"/>
</dbReference>
<accession>A0A846N3M3</accession>
<dbReference type="Gene3D" id="3.40.50.1000">
    <property type="entry name" value="HAD superfamily/HAD-like"/>
    <property type="match status" value="1"/>
</dbReference>
<evidence type="ECO:0000313" key="2">
    <source>
        <dbReference type="EMBL" id="NIK89812.1"/>
    </source>
</evidence>
<dbReference type="GO" id="GO:0000287">
    <property type="term" value="F:magnesium ion binding"/>
    <property type="evidence" value="ECO:0007669"/>
    <property type="project" value="UniProtKB-UniRule"/>
</dbReference>
<feature type="active site" description="Nucleophile" evidence="1">
    <location>
        <position position="11"/>
    </location>
</feature>
<dbReference type="NCBIfam" id="TIGR01422">
    <property type="entry name" value="phosphonatase"/>
    <property type="match status" value="1"/>
</dbReference>
<dbReference type="Proteomes" id="UP000570514">
    <property type="component" value="Unassembled WGS sequence"/>
</dbReference>
<feature type="binding site" evidence="1">
    <location>
        <position position="13"/>
    </location>
    <ligand>
        <name>Mg(2+)</name>
        <dbReference type="ChEBI" id="CHEBI:18420"/>
    </ligand>
</feature>
<dbReference type="SFLD" id="SFLDG01135">
    <property type="entry name" value="C1.5.6:_HAD__Beta-PGM__Phospha"/>
    <property type="match status" value="1"/>
</dbReference>
<keyword evidence="1" id="KW-0704">Schiff base</keyword>
<dbReference type="HAMAP" id="MF_01375">
    <property type="entry name" value="PhnX"/>
    <property type="match status" value="1"/>
</dbReference>
<dbReference type="InterPro" id="IPR023214">
    <property type="entry name" value="HAD_sf"/>
</dbReference>
<dbReference type="SFLD" id="SFLDG01129">
    <property type="entry name" value="C1.5:_HAD__Beta-PGM__Phosphata"/>
    <property type="match status" value="1"/>
</dbReference>
<sequence length="266" mass="28280">MIEPLKMVVFDWAGTMIDFGCTAPVKAMQAALAEEGLSIGEEIIRADMGLAKKDHVRCLLGRLSDRWRELHGRLPEEMDVERIHRRLEPLIAAAAVEASQLISGAAETYSALCAAGLRIGSTTGYSAATMGPVIARAGAQGYRPDAVMCAGDTRAGRPSPLMIYRLAADLGIWPMQHIVKVDDAPSGIAEGVNAGAWSIGVAASGNGVGLSFEELMALPQQERLVKIAAARRALELAGAHYVIETVADLMPVLHHIAARLRVGARP</sequence>
<comment type="cofactor">
    <cofactor evidence="1">
        <name>Mg(2+)</name>
        <dbReference type="ChEBI" id="CHEBI:18420"/>
    </cofactor>
    <text evidence="1">Binds 1 Mg(2+) ion per subunit.</text>
</comment>
<dbReference type="SUPFAM" id="SSF56784">
    <property type="entry name" value="HAD-like"/>
    <property type="match status" value="1"/>
</dbReference>
<dbReference type="InterPro" id="IPR050155">
    <property type="entry name" value="HAD-like_hydrolase_sf"/>
</dbReference>
<dbReference type="EC" id="3.11.1.1" evidence="1"/>